<protein>
    <submittedName>
        <fullName evidence="2">F-box protein SKIP23</fullName>
    </submittedName>
</protein>
<dbReference type="PANTHER" id="PTHR44259">
    <property type="entry name" value="OS07G0183000 PROTEIN-RELATED"/>
    <property type="match status" value="1"/>
</dbReference>
<accession>A0A438ETW3</accession>
<reference evidence="2 3" key="1">
    <citation type="journal article" date="2018" name="PLoS Genet.">
        <title>Population sequencing reveals clonal diversity and ancestral inbreeding in the grapevine cultivar Chardonnay.</title>
        <authorList>
            <person name="Roach M.J."/>
            <person name="Johnson D.L."/>
            <person name="Bohlmann J."/>
            <person name="van Vuuren H.J."/>
            <person name="Jones S.J."/>
            <person name="Pretorius I.S."/>
            <person name="Schmidt S.A."/>
            <person name="Borneman A.R."/>
        </authorList>
    </citation>
    <scope>NUCLEOTIDE SEQUENCE [LARGE SCALE GENOMIC DNA]</scope>
    <source>
        <strain evidence="3">cv. Chardonnay</strain>
        <tissue evidence="2">Leaf</tissue>
    </source>
</reference>
<dbReference type="InterPro" id="IPR050942">
    <property type="entry name" value="F-box_BR-signaling"/>
</dbReference>
<evidence type="ECO:0000259" key="1">
    <source>
        <dbReference type="Pfam" id="PF03478"/>
    </source>
</evidence>
<dbReference type="Proteomes" id="UP000288805">
    <property type="component" value="Unassembled WGS sequence"/>
</dbReference>
<dbReference type="InterPro" id="IPR005174">
    <property type="entry name" value="KIB1-4_b-propeller"/>
</dbReference>
<sequence>MADWSQLHPELLDFIAKKFKIYTDYVRFRAVCHNWRASVPKTPHHLPTQLPWLMLPQSQPHHTHRPFFSLSLNKFHFLHLPEASHRRRRRGSSHGWLLILDEAPEIFLLNPLTRSKVHLPPLSTFPNVVCFNFADVGREYALRTSSGDVYTRSLKKMRDSFIKKTILSSSPANGSDFIAVVILNQTGDLALCRKSDDSWTFLEDAQSYSEDVIFHRGLFYAVNKYGSIAVCDVSGSSPRVSIIEMPQQFGGDLQYLVESGEELLLVTRYLDLTYDVEADQTSLIYRTTRFQVCRLDSKAPRWEVVSSLGDRALFLGENLSLSLSSVDFPGCKGNCIYYTDDYSEDNYDGIGGEQDLGIFNLEDGSIEPLPCSHFRIRWPPPLWVTPNPC</sequence>
<gene>
    <name evidence="2" type="primary">SKIP23_10</name>
    <name evidence="2" type="ORF">CK203_077657</name>
</gene>
<comment type="caution">
    <text evidence="2">The sequence shown here is derived from an EMBL/GenBank/DDBJ whole genome shotgun (WGS) entry which is preliminary data.</text>
</comment>
<evidence type="ECO:0000313" key="3">
    <source>
        <dbReference type="Proteomes" id="UP000288805"/>
    </source>
</evidence>
<dbReference type="Pfam" id="PF03478">
    <property type="entry name" value="Beta-prop_KIB1-4"/>
    <property type="match status" value="1"/>
</dbReference>
<dbReference type="PANTHER" id="PTHR44259:SF114">
    <property type="entry name" value="OS06G0707300 PROTEIN"/>
    <property type="match status" value="1"/>
</dbReference>
<feature type="domain" description="KIB1-4 beta-propeller" evidence="1">
    <location>
        <begin position="67"/>
        <end position="360"/>
    </location>
</feature>
<dbReference type="EMBL" id="QGNW01001188">
    <property type="protein sequence ID" value="RVW51048.1"/>
    <property type="molecule type" value="Genomic_DNA"/>
</dbReference>
<name>A0A438ETW3_VITVI</name>
<dbReference type="AlphaFoldDB" id="A0A438ETW3"/>
<evidence type="ECO:0000313" key="2">
    <source>
        <dbReference type="EMBL" id="RVW51048.1"/>
    </source>
</evidence>
<proteinExistence type="predicted"/>
<organism evidence="2 3">
    <name type="scientific">Vitis vinifera</name>
    <name type="common">Grape</name>
    <dbReference type="NCBI Taxonomy" id="29760"/>
    <lineage>
        <taxon>Eukaryota</taxon>
        <taxon>Viridiplantae</taxon>
        <taxon>Streptophyta</taxon>
        <taxon>Embryophyta</taxon>
        <taxon>Tracheophyta</taxon>
        <taxon>Spermatophyta</taxon>
        <taxon>Magnoliopsida</taxon>
        <taxon>eudicotyledons</taxon>
        <taxon>Gunneridae</taxon>
        <taxon>Pentapetalae</taxon>
        <taxon>rosids</taxon>
        <taxon>Vitales</taxon>
        <taxon>Vitaceae</taxon>
        <taxon>Viteae</taxon>
        <taxon>Vitis</taxon>
    </lineage>
</organism>